<protein>
    <submittedName>
        <fullName evidence="2">Dihydrodipicolinate synthase family protein</fullName>
    </submittedName>
</protein>
<dbReference type="Proteomes" id="UP000622317">
    <property type="component" value="Unassembled WGS sequence"/>
</dbReference>
<dbReference type="PANTHER" id="PTHR12128">
    <property type="entry name" value="DIHYDRODIPICOLINATE SYNTHASE"/>
    <property type="match status" value="1"/>
</dbReference>
<dbReference type="InterPro" id="IPR002220">
    <property type="entry name" value="DapA-like"/>
</dbReference>
<dbReference type="Pfam" id="PF00701">
    <property type="entry name" value="DHDPS"/>
    <property type="match status" value="1"/>
</dbReference>
<keyword evidence="3" id="KW-1185">Reference proteome</keyword>
<dbReference type="SMART" id="SM01130">
    <property type="entry name" value="DHDPS"/>
    <property type="match status" value="1"/>
</dbReference>
<keyword evidence="1" id="KW-0456">Lyase</keyword>
<dbReference type="SUPFAM" id="SSF51569">
    <property type="entry name" value="Aldolase"/>
    <property type="match status" value="1"/>
</dbReference>
<sequence length="354" mass="39408">MSSTKALRSVTRERLMDGVVIPAHPLALDSSRKLDERRQVALTRYYCDSGAGGIAVGVHTTQFEIRETKYGLYQPVLELAAKTMDACEADQDRGLIRVAGIAGKTRQAVAEAEMAAELGYHLGLVSLAALSDASNEERITHMRAIAEVFPVFGFYLQPSVGGCRLDFEFWREVVEIENLLGIKMAPFNRYETLNVLRAVYESGRAGEIALYTGNDDNILVDLASEFRFSEDAEPLRIRGGLLGQWAVWTHQAVKDLQAVKAERRSGLSKELLTRAHQLTDANAAIFDVANGFAGCIPGIHEILRRQGLLEGRWCLDPQEELSPGQMEELDRIHAAYPSLNDDEFVRENLDRWLS</sequence>
<name>A0A927F5A6_9BACT</name>
<dbReference type="GO" id="GO:0008840">
    <property type="term" value="F:4-hydroxy-tetrahydrodipicolinate synthase activity"/>
    <property type="evidence" value="ECO:0007669"/>
    <property type="project" value="TreeGrafter"/>
</dbReference>
<dbReference type="PANTHER" id="PTHR12128:SF51">
    <property type="entry name" value="BLL4205 PROTEIN"/>
    <property type="match status" value="1"/>
</dbReference>
<evidence type="ECO:0000313" key="3">
    <source>
        <dbReference type="Proteomes" id="UP000622317"/>
    </source>
</evidence>
<dbReference type="Gene3D" id="3.20.20.70">
    <property type="entry name" value="Aldolase class I"/>
    <property type="match status" value="1"/>
</dbReference>
<proteinExistence type="predicted"/>
<reference evidence="2" key="1">
    <citation type="submission" date="2020-09" db="EMBL/GenBank/DDBJ databases">
        <title>Pelagicoccus enzymogenes sp. nov. with an EPS production, isolated from marine sediment.</title>
        <authorList>
            <person name="Feng X."/>
        </authorList>
    </citation>
    <scope>NUCLEOTIDE SEQUENCE</scope>
    <source>
        <strain evidence="2">NFK12</strain>
    </source>
</reference>
<gene>
    <name evidence="2" type="ORF">IEN85_00270</name>
</gene>
<evidence type="ECO:0000256" key="1">
    <source>
        <dbReference type="ARBA" id="ARBA00023239"/>
    </source>
</evidence>
<dbReference type="InterPro" id="IPR013785">
    <property type="entry name" value="Aldolase_TIM"/>
</dbReference>
<dbReference type="RefSeq" id="WP_191615057.1">
    <property type="nucleotide sequence ID" value="NZ_JACYFG010000002.1"/>
</dbReference>
<dbReference type="AlphaFoldDB" id="A0A927F5A6"/>
<comment type="caution">
    <text evidence="2">The sequence shown here is derived from an EMBL/GenBank/DDBJ whole genome shotgun (WGS) entry which is preliminary data.</text>
</comment>
<organism evidence="2 3">
    <name type="scientific">Pelagicoccus enzymogenes</name>
    <dbReference type="NCBI Taxonomy" id="2773457"/>
    <lineage>
        <taxon>Bacteria</taxon>
        <taxon>Pseudomonadati</taxon>
        <taxon>Verrucomicrobiota</taxon>
        <taxon>Opitutia</taxon>
        <taxon>Puniceicoccales</taxon>
        <taxon>Pelagicoccaceae</taxon>
        <taxon>Pelagicoccus</taxon>
    </lineage>
</organism>
<dbReference type="EMBL" id="JACYFG010000002">
    <property type="protein sequence ID" value="MBD5777926.1"/>
    <property type="molecule type" value="Genomic_DNA"/>
</dbReference>
<evidence type="ECO:0000313" key="2">
    <source>
        <dbReference type="EMBL" id="MBD5777926.1"/>
    </source>
</evidence>
<accession>A0A927F5A6</accession>